<keyword evidence="1" id="KW-0812">Transmembrane</keyword>
<sequence>MNSKRRKAVLVALAVILCFGFQSIPMLQFLFPNGGNLAYANIIVDTSMVGATSAVQGDQNVVISVKVENNLESNAFTFDEAVLDFDDSDDIAISGGTTAEITLEKGNAVTLSFYLNVGKYAETGTRKVSLKLINDKTVVHEKPFFGNFTIYEKLATPSGGAGTYVAALDITHEIKPAEGFSIGTDNNITFKLFNNGNSVIKNATLTLTMPEGLSVNNASNSFSMGYISTGSRREVTFPITVSDDAVTKTYAIEAKITGLSYSNAEVSISKTFYIPVTGTGSTSALKNLEISNISIPNQVAGKEDFTLSFRLNNRSSSGVKNLKVYVAVPEGILNKTRDTFIEASIPAGGSKDYSITLFAEDPSKEKTYSIKIAAASAQADSADSVVQYTSVYVKAVAGNSKTPQLMVDRYNYGGTYVQAGDDFLLDLGLYNTSATHTLTNIKVTVSSEDGTIIPVNSSNSFFVDGIGTKEHVSQALHLSVKPTAEQKTTALTVDMSYEDGSGNAFTSKDVISIPVMQDTRLEVDDVIAPPELYVGMQSGVSVQFYNMGKTVLNNLRVTAEGNFDTMESTSYFVGNMESGKSDSYDFSFIPREAGSMEGKIIFTYEDASGNEQVYEKSFAFEIMGEMPVFDEGMMPVDEAGASGGKGKWIALGVVALLIVGGIIGWKKFRKRKINREMEIDE</sequence>
<evidence type="ECO:0000313" key="4">
    <source>
        <dbReference type="Proteomes" id="UP000675664"/>
    </source>
</evidence>
<dbReference type="PANTHER" id="PTHR35902">
    <property type="entry name" value="S-LAYER DOMAIN-LIKE PROTEIN-RELATED"/>
    <property type="match status" value="1"/>
</dbReference>
<dbReference type="Gene3D" id="2.60.40.10">
    <property type="entry name" value="Immunoglobulins"/>
    <property type="match status" value="1"/>
</dbReference>
<organism evidence="3 4">
    <name type="scientific">Sinanaerobacter chloroacetimidivorans</name>
    <dbReference type="NCBI Taxonomy" id="2818044"/>
    <lineage>
        <taxon>Bacteria</taxon>
        <taxon>Bacillati</taxon>
        <taxon>Bacillota</taxon>
        <taxon>Clostridia</taxon>
        <taxon>Peptostreptococcales</taxon>
        <taxon>Anaerovoracaceae</taxon>
        <taxon>Sinanaerobacter</taxon>
    </lineage>
</organism>
<keyword evidence="4" id="KW-1185">Reference proteome</keyword>
<protein>
    <recommendedName>
        <fullName evidence="2">Alpha-galactosidase NEW3 domain-containing protein</fullName>
    </recommendedName>
</protein>
<dbReference type="RefSeq" id="WP_227019743.1">
    <property type="nucleotide sequence ID" value="NZ_JAGSND010000014.1"/>
</dbReference>
<accession>A0A8J7W5J7</accession>
<keyword evidence="1" id="KW-0472">Membrane</keyword>
<proteinExistence type="predicted"/>
<evidence type="ECO:0000256" key="1">
    <source>
        <dbReference type="SAM" id="Phobius"/>
    </source>
</evidence>
<feature type="domain" description="Alpha-galactosidase NEW3" evidence="2">
    <location>
        <begin position="182"/>
        <end position="257"/>
    </location>
</feature>
<reference evidence="3" key="1">
    <citation type="submission" date="2021-04" db="EMBL/GenBank/DDBJ databases">
        <title>Sinoanaerobacter chloroacetimidivorans sp. nov., an obligate anaerobic bacterium isolated from anaerobic sludge.</title>
        <authorList>
            <person name="Bao Y."/>
        </authorList>
    </citation>
    <scope>NUCLEOTIDE SEQUENCE</scope>
    <source>
        <strain evidence="3">BAD-6</strain>
    </source>
</reference>
<dbReference type="EMBL" id="JAGSND010000014">
    <property type="protein sequence ID" value="MBR0599610.1"/>
    <property type="molecule type" value="Genomic_DNA"/>
</dbReference>
<evidence type="ECO:0000259" key="2">
    <source>
        <dbReference type="Pfam" id="PF10633"/>
    </source>
</evidence>
<reference evidence="3" key="2">
    <citation type="submission" date="2021-04" db="EMBL/GenBank/DDBJ databases">
        <authorList>
            <person name="Liu J."/>
        </authorList>
    </citation>
    <scope>NUCLEOTIDE SEQUENCE</scope>
    <source>
        <strain evidence="3">BAD-6</strain>
    </source>
</reference>
<feature type="transmembrane region" description="Helical" evidence="1">
    <location>
        <begin position="648"/>
        <end position="665"/>
    </location>
</feature>
<evidence type="ECO:0000313" key="3">
    <source>
        <dbReference type="EMBL" id="MBR0599610.1"/>
    </source>
</evidence>
<keyword evidence="1" id="KW-1133">Transmembrane helix</keyword>
<dbReference type="AlphaFoldDB" id="A0A8J7W5J7"/>
<comment type="caution">
    <text evidence="3">The sequence shown here is derived from an EMBL/GenBank/DDBJ whole genome shotgun (WGS) entry which is preliminary data.</text>
</comment>
<gene>
    <name evidence="3" type="ORF">KCX82_17125</name>
</gene>
<dbReference type="Pfam" id="PF10633">
    <property type="entry name" value="NPCBM_assoc"/>
    <property type="match status" value="1"/>
</dbReference>
<name>A0A8J7W5J7_9FIRM</name>
<dbReference type="InterPro" id="IPR013783">
    <property type="entry name" value="Ig-like_fold"/>
</dbReference>
<dbReference type="Proteomes" id="UP000675664">
    <property type="component" value="Unassembled WGS sequence"/>
</dbReference>
<dbReference type="InterPro" id="IPR018905">
    <property type="entry name" value="A-galactase_NEW3"/>
</dbReference>